<accession>A0A0G1K9G7</accession>
<organism evidence="1 2">
    <name type="scientific">candidate division Kazan bacterium GW2011_GWA1_44_22</name>
    <dbReference type="NCBI Taxonomy" id="1620410"/>
    <lineage>
        <taxon>Bacteria</taxon>
        <taxon>Bacteria division Kazan-3B-28</taxon>
    </lineage>
</organism>
<name>A0A0G1K9G7_UNCK3</name>
<gene>
    <name evidence="1" type="ORF">VE96_C0006G0009</name>
</gene>
<dbReference type="EMBL" id="LCIJ01000006">
    <property type="protein sequence ID" value="KKT52882.1"/>
    <property type="molecule type" value="Genomic_DNA"/>
</dbReference>
<comment type="caution">
    <text evidence="1">The sequence shown here is derived from an EMBL/GenBank/DDBJ whole genome shotgun (WGS) entry which is preliminary data.</text>
</comment>
<evidence type="ECO:0000313" key="1">
    <source>
        <dbReference type="EMBL" id="KKT52882.1"/>
    </source>
</evidence>
<reference evidence="1 2" key="1">
    <citation type="journal article" date="2015" name="Nature">
        <title>rRNA introns, odd ribosomes, and small enigmatic genomes across a large radiation of phyla.</title>
        <authorList>
            <person name="Brown C.T."/>
            <person name="Hug L.A."/>
            <person name="Thomas B.C."/>
            <person name="Sharon I."/>
            <person name="Castelle C.J."/>
            <person name="Singh A."/>
            <person name="Wilkins M.J."/>
            <person name="Williams K.H."/>
            <person name="Banfield J.F."/>
        </authorList>
    </citation>
    <scope>NUCLEOTIDE SEQUENCE [LARGE SCALE GENOMIC DNA]</scope>
</reference>
<sequence>MSKLQFPITFICNAPNVIDFCLFVKENSRPHLVRPPQHRVNMPC</sequence>
<dbReference type="Proteomes" id="UP000034752">
    <property type="component" value="Unassembled WGS sequence"/>
</dbReference>
<dbReference type="AlphaFoldDB" id="A0A0G1K9G7"/>
<evidence type="ECO:0000313" key="2">
    <source>
        <dbReference type="Proteomes" id="UP000034752"/>
    </source>
</evidence>
<protein>
    <submittedName>
        <fullName evidence="1">Uncharacterized protein</fullName>
    </submittedName>
</protein>
<proteinExistence type="predicted"/>